<dbReference type="PANTHER" id="PTHR30543">
    <property type="entry name" value="CHROMATE REDUCTASE"/>
    <property type="match status" value="1"/>
</dbReference>
<dbReference type="InterPro" id="IPR050712">
    <property type="entry name" value="NAD(P)H-dep_reductase"/>
</dbReference>
<dbReference type="EMBL" id="QWLL01000035">
    <property type="protein sequence ID" value="RII76580.1"/>
    <property type="molecule type" value="Genomic_DNA"/>
</dbReference>
<dbReference type="SUPFAM" id="SSF52218">
    <property type="entry name" value="Flavoproteins"/>
    <property type="match status" value="1"/>
</dbReference>
<name>A0A399M480_9PSED</name>
<dbReference type="GO" id="GO:0010181">
    <property type="term" value="F:FMN binding"/>
    <property type="evidence" value="ECO:0007669"/>
    <property type="project" value="TreeGrafter"/>
</dbReference>
<reference evidence="4 5" key="1">
    <citation type="submission" date="2018-08" db="EMBL/GenBank/DDBJ databases">
        <title>Draft genome sequence of the cyanotroph, Pseudomonas monteilii BCN3.</title>
        <authorList>
            <person name="Jones L.B."/>
            <person name="Kunz D.A."/>
        </authorList>
    </citation>
    <scope>NUCLEOTIDE SEQUENCE [LARGE SCALE GENOMIC DNA]</scope>
    <source>
        <strain evidence="4 5">BCN3</strain>
    </source>
</reference>
<dbReference type="GO" id="GO:0005829">
    <property type="term" value="C:cytosol"/>
    <property type="evidence" value="ECO:0007669"/>
    <property type="project" value="TreeGrafter"/>
</dbReference>
<dbReference type="RefSeq" id="WP_119370459.1">
    <property type="nucleotide sequence ID" value="NZ_QWLL01000035.1"/>
</dbReference>
<organism evidence="4 5">
    <name type="scientific">Pseudomonas monteilii</name>
    <dbReference type="NCBI Taxonomy" id="76759"/>
    <lineage>
        <taxon>Bacteria</taxon>
        <taxon>Pseudomonadati</taxon>
        <taxon>Pseudomonadota</taxon>
        <taxon>Gammaproteobacteria</taxon>
        <taxon>Pseudomonadales</taxon>
        <taxon>Pseudomonadaceae</taxon>
        <taxon>Pseudomonas</taxon>
    </lineage>
</organism>
<evidence type="ECO:0000259" key="3">
    <source>
        <dbReference type="Pfam" id="PF03358"/>
    </source>
</evidence>
<evidence type="ECO:0000256" key="2">
    <source>
        <dbReference type="ARBA" id="ARBA00022643"/>
    </source>
</evidence>
<evidence type="ECO:0000256" key="1">
    <source>
        <dbReference type="ARBA" id="ARBA00001917"/>
    </source>
</evidence>
<comment type="caution">
    <text evidence="4">The sequence shown here is derived from an EMBL/GenBank/DDBJ whole genome shotgun (WGS) entry which is preliminary data.</text>
</comment>
<comment type="cofactor">
    <cofactor evidence="1">
        <name>FMN</name>
        <dbReference type="ChEBI" id="CHEBI:58210"/>
    </cofactor>
</comment>
<evidence type="ECO:0000313" key="4">
    <source>
        <dbReference type="EMBL" id="RII76580.1"/>
    </source>
</evidence>
<evidence type="ECO:0000313" key="5">
    <source>
        <dbReference type="Proteomes" id="UP000265875"/>
    </source>
</evidence>
<dbReference type="GO" id="GO:0016655">
    <property type="term" value="F:oxidoreductase activity, acting on NAD(P)H, quinone or similar compound as acceptor"/>
    <property type="evidence" value="ECO:0007669"/>
    <property type="project" value="UniProtKB-ARBA"/>
</dbReference>
<accession>A0A399M480</accession>
<dbReference type="PANTHER" id="PTHR30543:SF21">
    <property type="entry name" value="NAD(P)H-DEPENDENT FMN REDUCTASE LOT6"/>
    <property type="match status" value="1"/>
</dbReference>
<dbReference type="InterPro" id="IPR005025">
    <property type="entry name" value="FMN_Rdtase-like_dom"/>
</dbReference>
<dbReference type="AlphaFoldDB" id="A0A399M480"/>
<dbReference type="Pfam" id="PF03358">
    <property type="entry name" value="FMN_red"/>
    <property type="match status" value="1"/>
</dbReference>
<feature type="domain" description="NADPH-dependent FMN reductase-like" evidence="3">
    <location>
        <begin position="7"/>
        <end position="140"/>
    </location>
</feature>
<dbReference type="InterPro" id="IPR029039">
    <property type="entry name" value="Flavoprotein-like_sf"/>
</dbReference>
<protein>
    <submittedName>
        <fullName evidence="4">NAD(P)H-dependent oxidoreductase</fullName>
    </submittedName>
</protein>
<keyword evidence="2" id="KW-0285">Flavoprotein</keyword>
<dbReference type="Gene3D" id="3.40.50.360">
    <property type="match status" value="1"/>
</dbReference>
<sequence length="184" mass="20091">MKLCHFIGLCGSLRKQSAHEQILRTMAQELLPSDTHLALFRLHEIPPYNEDLDGAATPTAVLELRQAVNAADGVVIGSPEYNHGMSGVLKNALDWLSRPHGKSVLTAKPVLTFTASPAFTGGVRAQQQLNETLWAIPADLARYPQIVIGSVHSKMSDGCLVDEPSRDYVRAGLKVLRQMVRVAE</sequence>
<gene>
    <name evidence="4" type="ORF">D0894_15545</name>
</gene>
<dbReference type="Proteomes" id="UP000265875">
    <property type="component" value="Unassembled WGS sequence"/>
</dbReference>
<keyword evidence="2" id="KW-0288">FMN</keyword>
<proteinExistence type="predicted"/>